<dbReference type="InterPro" id="IPR038120">
    <property type="entry name" value="Rpb1_funnel_sf"/>
</dbReference>
<dbReference type="InterPro" id="IPR012756">
    <property type="entry name" value="DNA-dir_RpoC2_beta_pp"/>
</dbReference>
<dbReference type="Gene3D" id="1.10.150.390">
    <property type="match status" value="1"/>
</dbReference>
<evidence type="ECO:0000256" key="5">
    <source>
        <dbReference type="ARBA" id="ARBA00022723"/>
    </source>
</evidence>
<evidence type="ECO:0000256" key="8">
    <source>
        <dbReference type="HAMAP-Rule" id="MF_01324"/>
    </source>
</evidence>
<feature type="domain" description="RNA polymerase Rpb1" evidence="10">
    <location>
        <begin position="116"/>
        <end position="194"/>
    </location>
</feature>
<feature type="binding site" evidence="8">
    <location>
        <position position="323"/>
    </location>
    <ligand>
        <name>Zn(2+)</name>
        <dbReference type="ChEBI" id="CHEBI:29105"/>
    </ligand>
</feature>
<dbReference type="InterPro" id="IPR045867">
    <property type="entry name" value="DNA-dir_RpoC_beta_prime"/>
</dbReference>
<accession>A0A499SEE6</accession>
<comment type="subunit">
    <text evidence="8">In plastids the minimal PEP RNA polymerase catalytic core is composed of four subunits: alpha, beta, beta', and beta''. When a (nuclear-encoded) sigma factor is associated with the core the holoenzyme is formed, which can initiate transcription.</text>
</comment>
<dbReference type="GO" id="GO:0009507">
    <property type="term" value="C:chloroplast"/>
    <property type="evidence" value="ECO:0007669"/>
    <property type="project" value="UniProtKB-SubCell"/>
</dbReference>
<dbReference type="GO" id="GO:0003899">
    <property type="term" value="F:DNA-directed RNA polymerase activity"/>
    <property type="evidence" value="ECO:0007669"/>
    <property type="project" value="UniProtKB-UniRule"/>
</dbReference>
<keyword evidence="6 8" id="KW-0862">Zinc</keyword>
<evidence type="ECO:0000256" key="4">
    <source>
        <dbReference type="ARBA" id="ARBA00022695"/>
    </source>
</evidence>
<feature type="domain" description="RNA polymerase Rpb1" evidence="9">
    <location>
        <begin position="1619"/>
        <end position="1665"/>
    </location>
</feature>
<dbReference type="PANTHER" id="PTHR19376">
    <property type="entry name" value="DNA-DIRECTED RNA POLYMERASE"/>
    <property type="match status" value="1"/>
</dbReference>
<dbReference type="GeneID" id="40145316"/>
<keyword evidence="4 8" id="KW-0548">Nucleotidyltransferase</keyword>
<gene>
    <name evidence="8 11" type="primary">rpoC2</name>
</gene>
<dbReference type="EC" id="2.7.7.6" evidence="8"/>
<dbReference type="CDD" id="cd02655">
    <property type="entry name" value="RNAP_beta'_C"/>
    <property type="match status" value="1"/>
</dbReference>
<comment type="similarity">
    <text evidence="8">Belongs to the RNA polymerase beta' chain family. RpoC2 subfamily.</text>
</comment>
<keyword evidence="1 8" id="KW-0240">DNA-directed RNA polymerase</keyword>
<dbReference type="Pfam" id="PF04998">
    <property type="entry name" value="RNA_pol_Rpb1_5"/>
    <property type="match status" value="2"/>
</dbReference>
<protein>
    <recommendedName>
        <fullName evidence="8">DNA-directed RNA polymerase subunit beta''</fullName>
        <ecNumber evidence="8">2.7.7.6</ecNumber>
    </recommendedName>
    <alternativeName>
        <fullName evidence="8">PEP</fullName>
    </alternativeName>
    <alternativeName>
        <fullName evidence="8">Plastid-encoded RNA polymerase subunit beta''</fullName>
        <shortName evidence="8">RNA polymerase subunit beta''</shortName>
    </alternativeName>
</protein>
<sequence>MNHKYSFNWWNKSKTSSFRVLSVAKEKTINEEKFLNLCFDKSRIKLFVSWFLRKYGEQKTIKLLDELKLVGFSYATKAGTSIGIDDLCIPPRKSELLGESEKLVAYTRGQYQRGDITAVEKFQRMIDSWHQTSETLKNDVVANFERTDKLNPVYMMAFSGARGNLSQVRQLVGMRGLMSDPNGQIIDFPIRSNFREGLTLTEYIISSYGARKGIVDTALRTANAGYLTRRLVDVAQHIIVSNFDCGTKRGLVVREMKEGLKTIYSLDNRLLGRVLAMDIKIGNTILASRNTEISAPLAQIIGKNQKKVFIRSPLTCETRKSVCQLCYGWTLGQGALVAIGEAVGIIAAQSIGEPGTQLTMRTFHTGGVFSGDLTDEVIATEEGTVTYSNSIPGMLIRTSQGKIAFFTKGEGELYFAGQTQNKKYKLPPFSMLYARQNQRVFKKDLIAQISTVLQQNKQRDDAEQKIYSDLEGAFYNGHIDLVEKFNEYKDPSFESEDWGFVWILSGKIYQHPLPISLVVKSGDYLTPLARTSQINWQMSRPGILDIENLLKEKAFFKITKDNTTQPAEQKSFNIETSVFSMALKSINYKSVGYVLSASKPSLEFDKKILARNPQDTPQKKDRFFLETSLLNNHSTIRTNEKTYPTFFNSDEWRQDPSVFVQWFPKETHLETGGLFEVNMLKYSDENTKQNKFNISRNNKSETFDLKINQILAKNVINEDKKLTILPNLNPFKTKTKAQFPDELQTLYCNIGYIPQKWQTIKTLSLQSSKAQLVGKLNKTSKETLHFSNSKVWKKWVKHFEQNTNSNWYSEVGISYLNSQGKKTQQNFPAKTQSYWLRKNQIKAISSFQNIQFFSTDQINGVSNFKLFEDETLDFTMNKADELYSLAKAMQNEMLFTSLLNSFTVISNFKKASRENKLVLKLTKKLIGGKVEVNSLSEKLNSSEKKEIFTHLTLDKIFYSFFVKRPIFSSKLSLNFKRNNLGSQTLNLTKVNKIESQDTNFTIYKGWVYKTFLPKDILYFTNKKLEKGKHGFNNLIFDSHSIYIRALTCSSLITKEPTMNFITSSIKFSELNNGNSLNGNHKKSAELQWIKNKKSRFYFSNIVEKNQNNTVLWLFEKIEEKNIEFGLVNKRSLYKKHIENMHLNQLEKSLIMYQKYHSLVLNKQKANSFLCAQAAEPSIQPNQVFEIPFKICTKNIKYSQLLATIHNQEKDGPILANTMEQLQPNNLLKKVNDFEKNTKSFFVFKKAFNFSYFLLGITTFDRFQFERALPKVSLNLSNSIGQWQLRKKIGKQELQNINYYPLEKFVNTFNAIQKLGQMNFDTPNNVDNGFPSVKIPTITSILLSVEKNKVVFPMLFSNEFLHVPYLSLSTVEKRNYFLDSAKNARYLKNSFVFQGNYQIFSTQPFAKTAFLSPLFGEVLNVPQYIWSNMVNKNRFLILRKTDMSSFAVNLFKPLYDKPFPIIYNPSALVKYQGKIYQVTGVKISQLEQQAKMRLGEFFVYGDILNAGIAIPKSGQIVHLNKNKITIRNGQPLFLSPKAILNYYSGDFVKKGQSIITLPYERLKTGDIVQGIPKVEQFFEARTTKAGKLFRDSIPNLLKGLFKHYRRKLPIQKAVRQSFYKIQQILVDGVQRVYRSQGVSIADKHIEVIVRQMTAKVKILKGGQTGFFPGEILDLEFVEDINKFLLRKITYEPLILGITRASLEADSFLAAASFQQTTKMLSRAALYGKKDFLRGLKENVILGNLIPAGTGYLVQAEDLERQN</sequence>
<dbReference type="GO" id="GO:0000428">
    <property type="term" value="C:DNA-directed RNA polymerase complex"/>
    <property type="evidence" value="ECO:0007669"/>
    <property type="project" value="UniProtKB-KW"/>
</dbReference>
<comment type="function">
    <text evidence="8">DNA-dependent RNA polymerase catalyzes the transcription of DNA into RNA using the four ribonucleoside triphosphates as substrates.</text>
</comment>
<comment type="cofactor">
    <cofactor evidence="8">
        <name>Zn(2+)</name>
        <dbReference type="ChEBI" id="CHEBI:29105"/>
    </cofactor>
    <text evidence="8">Binds 1 Zn(2+) ion per subunit.</text>
</comment>
<feature type="binding site" evidence="8">
    <location>
        <position position="316"/>
    </location>
    <ligand>
        <name>Zn(2+)</name>
        <dbReference type="ChEBI" id="CHEBI:29105"/>
    </ligand>
</feature>
<keyword evidence="7 8" id="KW-0804">Transcription</keyword>
<dbReference type="GO" id="GO:0003677">
    <property type="term" value="F:DNA binding"/>
    <property type="evidence" value="ECO:0007669"/>
    <property type="project" value="UniProtKB-UniRule"/>
</dbReference>
<dbReference type="Gene3D" id="1.10.274.100">
    <property type="entry name" value="RNA polymerase Rpb1, domain 3"/>
    <property type="match status" value="1"/>
</dbReference>
<dbReference type="InterPro" id="IPR042102">
    <property type="entry name" value="RNA_pol_Rpb1_3_sf"/>
</dbReference>
<proteinExistence type="inferred from homology"/>
<keyword evidence="3 8" id="KW-0808">Transferase</keyword>
<dbReference type="SUPFAM" id="SSF64484">
    <property type="entry name" value="beta and beta-prime subunits of DNA dependent RNA-polymerase"/>
    <property type="match status" value="1"/>
</dbReference>
<dbReference type="PANTHER" id="PTHR19376:SF68">
    <property type="entry name" value="DNA-DIRECTED RNA POLYMERASE SUBUNIT BETA"/>
    <property type="match status" value="1"/>
</dbReference>
<evidence type="ECO:0000256" key="1">
    <source>
        <dbReference type="ARBA" id="ARBA00022478"/>
    </source>
</evidence>
<name>A0A499SEE6_SPESI</name>
<keyword evidence="11" id="KW-0150">Chloroplast</keyword>
<evidence type="ECO:0000259" key="9">
    <source>
        <dbReference type="Pfam" id="PF04998"/>
    </source>
</evidence>
<geneLocation type="chloroplast" evidence="11"/>
<keyword evidence="5 8" id="KW-0479">Metal-binding</keyword>
<dbReference type="NCBIfam" id="TIGR02388">
    <property type="entry name" value="rpoC2_cyan"/>
    <property type="match status" value="1"/>
</dbReference>
<dbReference type="GO" id="GO:0006351">
    <property type="term" value="P:DNA-templated transcription"/>
    <property type="evidence" value="ECO:0007669"/>
    <property type="project" value="UniProtKB-UniRule"/>
</dbReference>
<feature type="binding site" evidence="8">
    <location>
        <position position="245"/>
    </location>
    <ligand>
        <name>Zn(2+)</name>
        <dbReference type="ChEBI" id="CHEBI:29105"/>
    </ligand>
</feature>
<dbReference type="InterPro" id="IPR007083">
    <property type="entry name" value="RNA_pol_Rpb1_4"/>
</dbReference>
<dbReference type="Gene3D" id="1.10.132.30">
    <property type="match status" value="1"/>
</dbReference>
<evidence type="ECO:0000256" key="2">
    <source>
        <dbReference type="ARBA" id="ARBA00022640"/>
    </source>
</evidence>
<comment type="catalytic activity">
    <reaction evidence="8">
        <text>RNA(n) + a ribonucleoside 5'-triphosphate = RNA(n+1) + diphosphate</text>
        <dbReference type="Rhea" id="RHEA:21248"/>
        <dbReference type="Rhea" id="RHEA-COMP:14527"/>
        <dbReference type="Rhea" id="RHEA-COMP:17342"/>
        <dbReference type="ChEBI" id="CHEBI:33019"/>
        <dbReference type="ChEBI" id="CHEBI:61557"/>
        <dbReference type="ChEBI" id="CHEBI:140395"/>
        <dbReference type="EC" id="2.7.7.6"/>
    </reaction>
</comment>
<evidence type="ECO:0000313" key="11">
    <source>
        <dbReference type="EMBL" id="AYQ95138.1"/>
    </source>
</evidence>
<dbReference type="Pfam" id="PF05000">
    <property type="entry name" value="RNA_pol_Rpb1_4"/>
    <property type="match status" value="1"/>
</dbReference>
<evidence type="ECO:0000256" key="7">
    <source>
        <dbReference type="ARBA" id="ARBA00023163"/>
    </source>
</evidence>
<feature type="binding site" evidence="8">
    <location>
        <position position="326"/>
    </location>
    <ligand>
        <name>Zn(2+)</name>
        <dbReference type="ChEBI" id="CHEBI:29105"/>
    </ligand>
</feature>
<organism evidence="11">
    <name type="scientific">Spermatozopsis similis</name>
    <name type="common">Green alga</name>
    <dbReference type="NCBI Taxonomy" id="3192"/>
    <lineage>
        <taxon>Eukaryota</taxon>
        <taxon>Viridiplantae</taxon>
        <taxon>Chlorophyta</taxon>
        <taxon>core chlorophytes</taxon>
        <taxon>Chlorophyceae</taxon>
        <taxon>CS clade</taxon>
        <taxon>Chlamydomonadales</taxon>
        <taxon>Dunaliellaceae</taxon>
        <taxon>Spermatozopsis</taxon>
    </lineage>
</organism>
<dbReference type="GO" id="GO:0008270">
    <property type="term" value="F:zinc ion binding"/>
    <property type="evidence" value="ECO:0007669"/>
    <property type="project" value="UniProtKB-UniRule"/>
</dbReference>
<dbReference type="RefSeq" id="YP_009632786.1">
    <property type="nucleotide sequence ID" value="NC_042251.1"/>
</dbReference>
<evidence type="ECO:0000256" key="6">
    <source>
        <dbReference type="ARBA" id="ARBA00022833"/>
    </source>
</evidence>
<evidence type="ECO:0000259" key="10">
    <source>
        <dbReference type="Pfam" id="PF05000"/>
    </source>
</evidence>
<reference evidence="11" key="1">
    <citation type="submission" date="2018-01" db="EMBL/GenBank/DDBJ databases">
        <title>Ordinal-level systematics of Chlorophyceae.</title>
        <authorList>
            <person name="Fucikova K."/>
            <person name="Lewis P.O."/>
            <person name="Lewis L.A."/>
        </authorList>
    </citation>
    <scope>NUCLEOTIDE SEQUENCE</scope>
</reference>
<comment type="subcellular location">
    <subcellularLocation>
        <location evidence="8">Plastid</location>
        <location evidence="8">Chloroplast</location>
    </subcellularLocation>
</comment>
<dbReference type="HAMAP" id="MF_01324">
    <property type="entry name" value="RNApol_bact_RpoC2"/>
    <property type="match status" value="1"/>
</dbReference>
<dbReference type="InterPro" id="IPR007081">
    <property type="entry name" value="RNA_pol_Rpb1_5"/>
</dbReference>
<keyword evidence="2 11" id="KW-0934">Plastid</keyword>
<feature type="domain" description="RNA polymerase Rpb1" evidence="9">
    <location>
        <begin position="197"/>
        <end position="657"/>
    </location>
</feature>
<evidence type="ECO:0000256" key="3">
    <source>
        <dbReference type="ARBA" id="ARBA00022679"/>
    </source>
</evidence>
<dbReference type="EMBL" id="MG778500">
    <property type="protein sequence ID" value="AYQ95138.1"/>
    <property type="molecule type" value="Genomic_DNA"/>
</dbReference>
<dbReference type="Gene3D" id="1.10.1790.20">
    <property type="match status" value="1"/>
</dbReference>